<organism evidence="8 9">
    <name type="scientific">Arthrobacter rhombi</name>
    <dbReference type="NCBI Taxonomy" id="71253"/>
    <lineage>
        <taxon>Bacteria</taxon>
        <taxon>Bacillati</taxon>
        <taxon>Actinomycetota</taxon>
        <taxon>Actinomycetes</taxon>
        <taxon>Micrococcales</taxon>
        <taxon>Micrococcaceae</taxon>
        <taxon>Arthrobacter</taxon>
    </lineage>
</organism>
<dbReference type="RefSeq" id="WP_086996323.1">
    <property type="nucleotide sequence ID" value="NZ_FUHW01000021.1"/>
</dbReference>
<feature type="transmembrane region" description="Helical" evidence="6">
    <location>
        <begin position="107"/>
        <end position="131"/>
    </location>
</feature>
<feature type="transmembrane region" description="Helical" evidence="6">
    <location>
        <begin position="344"/>
        <end position="366"/>
    </location>
</feature>
<evidence type="ECO:0000256" key="2">
    <source>
        <dbReference type="ARBA" id="ARBA00022448"/>
    </source>
</evidence>
<evidence type="ECO:0000256" key="4">
    <source>
        <dbReference type="ARBA" id="ARBA00022989"/>
    </source>
</evidence>
<dbReference type="InterPro" id="IPR011701">
    <property type="entry name" value="MFS"/>
</dbReference>
<feature type="transmembrane region" description="Helical" evidence="6">
    <location>
        <begin position="171"/>
        <end position="192"/>
    </location>
</feature>
<dbReference type="PROSITE" id="PS50850">
    <property type="entry name" value="MFS"/>
    <property type="match status" value="1"/>
</dbReference>
<feature type="transmembrane region" description="Helical" evidence="6">
    <location>
        <begin position="20"/>
        <end position="42"/>
    </location>
</feature>
<evidence type="ECO:0000256" key="6">
    <source>
        <dbReference type="SAM" id="Phobius"/>
    </source>
</evidence>
<dbReference type="PANTHER" id="PTHR23506">
    <property type="entry name" value="GH10249P"/>
    <property type="match status" value="1"/>
</dbReference>
<dbReference type="InterPro" id="IPR020846">
    <property type="entry name" value="MFS_dom"/>
</dbReference>
<feature type="transmembrane region" description="Helical" evidence="6">
    <location>
        <begin position="372"/>
        <end position="391"/>
    </location>
</feature>
<feature type="transmembrane region" description="Helical" evidence="6">
    <location>
        <begin position="306"/>
        <end position="323"/>
    </location>
</feature>
<dbReference type="PANTHER" id="PTHR23506:SF23">
    <property type="entry name" value="GH10249P"/>
    <property type="match status" value="1"/>
</dbReference>
<keyword evidence="5 6" id="KW-0472">Membrane</keyword>
<evidence type="ECO:0000313" key="9">
    <source>
        <dbReference type="Proteomes" id="UP000195913"/>
    </source>
</evidence>
<feature type="transmembrane region" description="Helical" evidence="6">
    <location>
        <begin position="220"/>
        <end position="245"/>
    </location>
</feature>
<dbReference type="AlphaFoldDB" id="A0A1R4FP28"/>
<accession>A0A1R4FP28</accession>
<feature type="transmembrane region" description="Helical" evidence="6">
    <location>
        <begin position="81"/>
        <end position="101"/>
    </location>
</feature>
<dbReference type="Pfam" id="PF07690">
    <property type="entry name" value="MFS_1"/>
    <property type="match status" value="1"/>
</dbReference>
<dbReference type="Proteomes" id="UP000195913">
    <property type="component" value="Unassembled WGS sequence"/>
</dbReference>
<dbReference type="InterPro" id="IPR001958">
    <property type="entry name" value="Tet-R_TetA/multi-R_MdtG-like"/>
</dbReference>
<evidence type="ECO:0000256" key="5">
    <source>
        <dbReference type="ARBA" id="ARBA00023136"/>
    </source>
</evidence>
<dbReference type="GO" id="GO:0005886">
    <property type="term" value="C:plasma membrane"/>
    <property type="evidence" value="ECO:0007669"/>
    <property type="project" value="UniProtKB-SubCell"/>
</dbReference>
<reference evidence="8 9" key="1">
    <citation type="submission" date="2017-02" db="EMBL/GenBank/DDBJ databases">
        <authorList>
            <person name="Peterson S.W."/>
        </authorList>
    </citation>
    <scope>NUCLEOTIDE SEQUENCE [LARGE SCALE GENOMIC DNA]</scope>
    <source>
        <strain evidence="8 9">B Ar 00.02</strain>
    </source>
</reference>
<feature type="transmembrane region" description="Helical" evidence="6">
    <location>
        <begin position="284"/>
        <end position="300"/>
    </location>
</feature>
<dbReference type="InterPro" id="IPR050930">
    <property type="entry name" value="MFS_Vesicular_Transporter"/>
</dbReference>
<proteinExistence type="predicted"/>
<name>A0A1R4FP28_9MICC</name>
<dbReference type="Gene3D" id="1.20.1250.20">
    <property type="entry name" value="MFS general substrate transporter like domains"/>
    <property type="match status" value="2"/>
</dbReference>
<keyword evidence="2" id="KW-0813">Transport</keyword>
<dbReference type="PRINTS" id="PR01035">
    <property type="entry name" value="TCRTETA"/>
</dbReference>
<sequence>MSTPIRPPKQPTIPREIKVLIAAAFVIALGFGLIAPILPQFAKSFDVGIAQAGFIVSVFALTRLAFAPVSGRLTSALSEPPVYVGGVLIVAVSTILCGFAQDYTQLLVFRAAGGLGSTMFTVSAMSLIARLAPTEIRGRISGYYAGSFLIGNIVGPVLGGFLAVFGYRLPFFIYGGALIIAAAIVYLSLLGVRSGAKRGPRDERPAMSFAAALKSPTYRAALFSGFANGWSNFGVRVALVPLFAAQVFDDGAALAGLSLGIFAIGNGAALTFAGRITDKYGRRMPVLVGLTVGSVAMAGIGLTDNAVLFIALSIIAGAGIGFMNPAQQAAVADVIGRDHNGGKVMAGFQMASDSGAILGPVVAGLIADQMGFGWAFVVTGIIGVAGAAAWIRVNERRSTTVG</sequence>
<feature type="transmembrane region" description="Helical" evidence="6">
    <location>
        <begin position="251"/>
        <end position="272"/>
    </location>
</feature>
<dbReference type="GO" id="GO:0022857">
    <property type="term" value="F:transmembrane transporter activity"/>
    <property type="evidence" value="ECO:0007669"/>
    <property type="project" value="InterPro"/>
</dbReference>
<dbReference type="InterPro" id="IPR036259">
    <property type="entry name" value="MFS_trans_sf"/>
</dbReference>
<evidence type="ECO:0000256" key="1">
    <source>
        <dbReference type="ARBA" id="ARBA00004651"/>
    </source>
</evidence>
<feature type="transmembrane region" description="Helical" evidence="6">
    <location>
        <begin position="48"/>
        <end position="69"/>
    </location>
</feature>
<evidence type="ECO:0000259" key="7">
    <source>
        <dbReference type="PROSITE" id="PS50850"/>
    </source>
</evidence>
<keyword evidence="9" id="KW-1185">Reference proteome</keyword>
<feature type="transmembrane region" description="Helical" evidence="6">
    <location>
        <begin position="143"/>
        <end position="165"/>
    </location>
</feature>
<feature type="domain" description="Major facilitator superfamily (MFS) profile" evidence="7">
    <location>
        <begin position="16"/>
        <end position="398"/>
    </location>
</feature>
<dbReference type="CDD" id="cd17325">
    <property type="entry name" value="MFS_MdtG_SLC18_like"/>
    <property type="match status" value="1"/>
</dbReference>
<keyword evidence="3 6" id="KW-0812">Transmembrane</keyword>
<keyword evidence="4 6" id="KW-1133">Transmembrane helix</keyword>
<dbReference type="SUPFAM" id="SSF103473">
    <property type="entry name" value="MFS general substrate transporter"/>
    <property type="match status" value="1"/>
</dbReference>
<dbReference type="EMBL" id="FUHW01000021">
    <property type="protein sequence ID" value="SJM57639.1"/>
    <property type="molecule type" value="Genomic_DNA"/>
</dbReference>
<gene>
    <name evidence="8" type="ORF">FM101_04965</name>
</gene>
<protein>
    <submittedName>
        <fullName evidence="8">Putative multidrug resistance protein</fullName>
    </submittedName>
</protein>
<comment type="subcellular location">
    <subcellularLocation>
        <location evidence="1">Cell membrane</location>
        <topology evidence="1">Multi-pass membrane protein</topology>
    </subcellularLocation>
</comment>
<evidence type="ECO:0000256" key="3">
    <source>
        <dbReference type="ARBA" id="ARBA00022692"/>
    </source>
</evidence>
<evidence type="ECO:0000313" key="8">
    <source>
        <dbReference type="EMBL" id="SJM57639.1"/>
    </source>
</evidence>